<dbReference type="PANTHER" id="PTHR46825">
    <property type="entry name" value="D-ALANYL-D-ALANINE-CARBOXYPEPTIDASE/ENDOPEPTIDASE AMPH"/>
    <property type="match status" value="1"/>
</dbReference>
<dbReference type="PROSITE" id="PS50005">
    <property type="entry name" value="TPR"/>
    <property type="match status" value="1"/>
</dbReference>
<proteinExistence type="predicted"/>
<sequence length="508" mass="57543">MRLLIIGIICLAAAAAFAQGRDTTLKAYFDSISAHHLYDGNIALTENGHKVYAFSGGYADYATGQRNTMQSRFNLASISKIFTATAILQLRDKKQLRLEDPVTRYLPAFPFPGITIRHLLTHTSGLPDLELYEEVVKQYPDSVITNAVVLPLLRQWNKRPYFTPGDQFRYCNTNYTLLALIVETITGSSFPTYLEKHIFKPAGMKDTYVAVYGSSHFEDSLRVKQQVKPTFYDSVYTDATLVKRYRYSEYNNQASIGPSNVITTVDDMIKFDNAYFSGKLLKLSTVEEAITPLKLNNGKEYTEHMDTMLGEGTGQYGLGWDIFTQPGYGKGVGHGGFKFGLATFYYHHLASKQVVIAYTNGNSRFGENVTSCFYMLNHQRPMPLDFKRSAVRAYANALITVGANHAACMLHLYRTDTSHYYFNTREMNFLGYDFLYQCSTKGHQQWSLETFKLNTFLDPGNFNVYDSYGEALLEAGYREDAIRMYRKSLELNPVSTDGIKAMKKLGLM</sequence>
<accession>A0A847SUV8</accession>
<evidence type="ECO:0000259" key="3">
    <source>
        <dbReference type="Pfam" id="PF00144"/>
    </source>
</evidence>
<evidence type="ECO:0000256" key="2">
    <source>
        <dbReference type="SAM" id="SignalP"/>
    </source>
</evidence>
<dbReference type="Gene3D" id="1.25.40.10">
    <property type="entry name" value="Tetratricopeptide repeat domain"/>
    <property type="match status" value="1"/>
</dbReference>
<dbReference type="InterPro" id="IPR011990">
    <property type="entry name" value="TPR-like_helical_dom_sf"/>
</dbReference>
<dbReference type="Proteomes" id="UP000552864">
    <property type="component" value="Unassembled WGS sequence"/>
</dbReference>
<feature type="signal peptide" evidence="2">
    <location>
        <begin position="1"/>
        <end position="18"/>
    </location>
</feature>
<gene>
    <name evidence="4" type="ORF">HGH91_17410</name>
</gene>
<dbReference type="InterPro" id="IPR019734">
    <property type="entry name" value="TPR_rpt"/>
</dbReference>
<feature type="domain" description="Beta-lactamase-related" evidence="3">
    <location>
        <begin position="35"/>
        <end position="364"/>
    </location>
</feature>
<evidence type="ECO:0000313" key="4">
    <source>
        <dbReference type="EMBL" id="NLR80412.1"/>
    </source>
</evidence>
<dbReference type="Gene3D" id="3.40.710.10">
    <property type="entry name" value="DD-peptidase/beta-lactamase superfamily"/>
    <property type="match status" value="1"/>
</dbReference>
<organism evidence="4 5">
    <name type="scientific">Chitinophaga eiseniae</name>
    <dbReference type="NCBI Taxonomy" id="634771"/>
    <lineage>
        <taxon>Bacteria</taxon>
        <taxon>Pseudomonadati</taxon>
        <taxon>Bacteroidota</taxon>
        <taxon>Chitinophagia</taxon>
        <taxon>Chitinophagales</taxon>
        <taxon>Chitinophagaceae</taxon>
        <taxon>Chitinophaga</taxon>
    </lineage>
</organism>
<comment type="caution">
    <text evidence="4">The sequence shown here is derived from an EMBL/GenBank/DDBJ whole genome shotgun (WGS) entry which is preliminary data.</text>
</comment>
<dbReference type="AlphaFoldDB" id="A0A847SUV8"/>
<keyword evidence="5" id="KW-1185">Reference proteome</keyword>
<reference evidence="4 5" key="1">
    <citation type="submission" date="2020-04" db="EMBL/GenBank/DDBJ databases">
        <authorList>
            <person name="Yin C."/>
        </authorList>
    </citation>
    <scope>NUCLEOTIDE SEQUENCE [LARGE SCALE GENOMIC DNA]</scope>
    <source>
        <strain evidence="4 5">Ak56</strain>
    </source>
</reference>
<name>A0A847SUV8_9BACT</name>
<dbReference type="InterPro" id="IPR050491">
    <property type="entry name" value="AmpC-like"/>
</dbReference>
<feature type="repeat" description="TPR" evidence="1">
    <location>
        <begin position="462"/>
        <end position="495"/>
    </location>
</feature>
<evidence type="ECO:0000256" key="1">
    <source>
        <dbReference type="PROSITE-ProRule" id="PRU00339"/>
    </source>
</evidence>
<feature type="chain" id="PRO_5032892760" evidence="2">
    <location>
        <begin position="19"/>
        <end position="508"/>
    </location>
</feature>
<evidence type="ECO:0000313" key="5">
    <source>
        <dbReference type="Proteomes" id="UP000552864"/>
    </source>
</evidence>
<dbReference type="Pfam" id="PF00144">
    <property type="entry name" value="Beta-lactamase"/>
    <property type="match status" value="1"/>
</dbReference>
<dbReference type="InterPro" id="IPR001466">
    <property type="entry name" value="Beta-lactam-related"/>
</dbReference>
<keyword evidence="1" id="KW-0802">TPR repeat</keyword>
<dbReference type="RefSeq" id="WP_168740090.1">
    <property type="nucleotide sequence ID" value="NZ_JABAHZ010000004.1"/>
</dbReference>
<keyword evidence="2" id="KW-0732">Signal</keyword>
<dbReference type="SUPFAM" id="SSF48452">
    <property type="entry name" value="TPR-like"/>
    <property type="match status" value="1"/>
</dbReference>
<dbReference type="SUPFAM" id="SSF56601">
    <property type="entry name" value="beta-lactamase/transpeptidase-like"/>
    <property type="match status" value="1"/>
</dbReference>
<dbReference type="PANTHER" id="PTHR46825:SF9">
    <property type="entry name" value="BETA-LACTAMASE-RELATED DOMAIN-CONTAINING PROTEIN"/>
    <property type="match status" value="1"/>
</dbReference>
<protein>
    <submittedName>
        <fullName evidence="4">Beta-lactamase family protein</fullName>
    </submittedName>
</protein>
<dbReference type="InterPro" id="IPR012338">
    <property type="entry name" value="Beta-lactam/transpept-like"/>
</dbReference>
<dbReference type="EMBL" id="JABAHZ010000004">
    <property type="protein sequence ID" value="NLR80412.1"/>
    <property type="molecule type" value="Genomic_DNA"/>
</dbReference>